<evidence type="ECO:0000313" key="4">
    <source>
        <dbReference type="Proteomes" id="UP000638560"/>
    </source>
</evidence>
<dbReference type="InterPro" id="IPR014729">
    <property type="entry name" value="Rossmann-like_a/b/a_fold"/>
</dbReference>
<reference evidence="3 4" key="1">
    <citation type="submission" date="2020-11" db="EMBL/GenBank/DDBJ databases">
        <title>A novel isolate from a Black sea contaminated sediment with potential to produce alkanes: Plantactinospora alkalitolerans sp. nov.</title>
        <authorList>
            <person name="Carro L."/>
            <person name="Veyisoglu A."/>
            <person name="Guven K."/>
            <person name="Schumann P."/>
            <person name="Klenk H.-P."/>
            <person name="Sahin N."/>
        </authorList>
    </citation>
    <scope>NUCLEOTIDE SEQUENCE [LARGE SCALE GENOMIC DNA]</scope>
    <source>
        <strain evidence="3 4">S1510</strain>
    </source>
</reference>
<feature type="domain" description="UspA" evidence="2">
    <location>
        <begin position="6"/>
        <end position="140"/>
    </location>
</feature>
<dbReference type="InterPro" id="IPR006015">
    <property type="entry name" value="Universal_stress_UspA"/>
</dbReference>
<comment type="caution">
    <text evidence="3">The sequence shown here is derived from an EMBL/GenBank/DDBJ whole genome shotgun (WGS) entry which is preliminary data.</text>
</comment>
<dbReference type="EMBL" id="JADPUN010000075">
    <property type="protein sequence ID" value="MBF9128398.1"/>
    <property type="molecule type" value="Genomic_DNA"/>
</dbReference>
<name>A0ABS0GQD0_9ACTN</name>
<dbReference type="PANTHER" id="PTHR31964">
    <property type="entry name" value="ADENINE NUCLEOTIDE ALPHA HYDROLASES-LIKE SUPERFAMILY PROTEIN"/>
    <property type="match status" value="1"/>
</dbReference>
<comment type="similarity">
    <text evidence="1">Belongs to the universal stress protein A family.</text>
</comment>
<feature type="domain" description="UspA" evidence="2">
    <location>
        <begin position="149"/>
        <end position="284"/>
    </location>
</feature>
<keyword evidence="4" id="KW-1185">Reference proteome</keyword>
<dbReference type="PRINTS" id="PR01438">
    <property type="entry name" value="UNVRSLSTRESS"/>
</dbReference>
<protein>
    <submittedName>
        <fullName evidence="3">Universal stress protein</fullName>
    </submittedName>
</protein>
<dbReference type="Pfam" id="PF00582">
    <property type="entry name" value="Usp"/>
    <property type="match status" value="2"/>
</dbReference>
<accession>A0ABS0GQD0</accession>
<dbReference type="Proteomes" id="UP000638560">
    <property type="component" value="Unassembled WGS sequence"/>
</dbReference>
<dbReference type="RefSeq" id="WP_196200053.1">
    <property type="nucleotide sequence ID" value="NZ_JADPUN010000075.1"/>
</dbReference>
<dbReference type="InterPro" id="IPR006016">
    <property type="entry name" value="UspA"/>
</dbReference>
<evidence type="ECO:0000259" key="2">
    <source>
        <dbReference type="Pfam" id="PF00582"/>
    </source>
</evidence>
<sequence>MRHTAIVVGTDGSEQSRATVRWAAAEARLRSAPLKILTAYPWNGPPEALDGVGELPDPVAQRFEQLAAAAAAEARAQQPGIEVTGAAVIGDPALVLVEAGRTAAMLVVGNRGRGGFTSLVLGSVSQHVATHAAGPVVVVRGRADTASGPIAVGVDGSASAQRALALGFDEAQRRGCELLAVLCYPLPLYAMDVTPLPYDPDAARRDAASCLDAAVTPWRDKYPTVPVKTVAEPGSPARNLIDVSGHATLLIVGNRGHGALVGSLLGSVSQQLLHHADCPVMIVHAEQPA</sequence>
<gene>
    <name evidence="3" type="ORF">I0C86_05245</name>
</gene>
<evidence type="ECO:0000256" key="1">
    <source>
        <dbReference type="ARBA" id="ARBA00008791"/>
    </source>
</evidence>
<dbReference type="SUPFAM" id="SSF52402">
    <property type="entry name" value="Adenine nucleotide alpha hydrolases-like"/>
    <property type="match status" value="2"/>
</dbReference>
<dbReference type="PANTHER" id="PTHR31964:SF113">
    <property type="entry name" value="USPA DOMAIN-CONTAINING PROTEIN"/>
    <property type="match status" value="1"/>
</dbReference>
<dbReference type="Gene3D" id="3.40.50.620">
    <property type="entry name" value="HUPs"/>
    <property type="match status" value="2"/>
</dbReference>
<proteinExistence type="inferred from homology"/>
<evidence type="ECO:0000313" key="3">
    <source>
        <dbReference type="EMBL" id="MBF9128398.1"/>
    </source>
</evidence>
<organism evidence="3 4">
    <name type="scientific">Plantactinospora alkalitolerans</name>
    <dbReference type="NCBI Taxonomy" id="2789879"/>
    <lineage>
        <taxon>Bacteria</taxon>
        <taxon>Bacillati</taxon>
        <taxon>Actinomycetota</taxon>
        <taxon>Actinomycetes</taxon>
        <taxon>Micromonosporales</taxon>
        <taxon>Micromonosporaceae</taxon>
        <taxon>Plantactinospora</taxon>
    </lineage>
</organism>